<evidence type="ECO:0000259" key="2">
    <source>
        <dbReference type="Pfam" id="PF15648"/>
    </source>
</evidence>
<evidence type="ECO:0000313" key="4">
    <source>
        <dbReference type="Proteomes" id="UP000217257"/>
    </source>
</evidence>
<feature type="compositionally biased region" description="Low complexity" evidence="1">
    <location>
        <begin position="390"/>
        <end position="400"/>
    </location>
</feature>
<dbReference type="Pfam" id="PF15648">
    <property type="entry name" value="Tox-REase-5"/>
    <property type="match status" value="1"/>
</dbReference>
<evidence type="ECO:0000256" key="1">
    <source>
        <dbReference type="SAM" id="MobiDB-lite"/>
    </source>
</evidence>
<gene>
    <name evidence="3" type="ORF">CYFUS_002106</name>
</gene>
<organism evidence="3 4">
    <name type="scientific">Cystobacter fuscus</name>
    <dbReference type="NCBI Taxonomy" id="43"/>
    <lineage>
        <taxon>Bacteria</taxon>
        <taxon>Pseudomonadati</taxon>
        <taxon>Myxococcota</taxon>
        <taxon>Myxococcia</taxon>
        <taxon>Myxococcales</taxon>
        <taxon>Cystobacterineae</taxon>
        <taxon>Archangiaceae</taxon>
        <taxon>Cystobacter</taxon>
    </lineage>
</organism>
<feature type="domain" description="Tox-REase-5" evidence="2">
    <location>
        <begin position="419"/>
        <end position="504"/>
    </location>
</feature>
<sequence length="533" mass="57012">MPLQSLLEDSSRPRFELPGRQSGVLLLALAVVVLLEGCATGHSRGSLTSSVGIHSRSASLHYGVGPRTPVASPVTMEETGSAGGFPEPAVDAFQVVQEASGLGEEVWHPAGAALYVGQARQLLGALAKTPVTQRNFAPRRVLSWLLREVLEGGERVEYADLKWRAERFLFLVLVRPDGYLVAAPTGAPLQRLGPLRLVEGVWKVGPLVVGDFYFSRGGVFYPVNEALRRVDVPPLAELGLGRDPLNAALDGAQDAVGEMGVALAQSILHPLRTVEDLVQLPDTVAHLIASSPEYFARYGAMSREDQIREAARLSTHVLMMFGGAEATMGRMGGLGAQLPALSLTARGELALGGTVVAGAATATTVGMDLGALSILHMARGPANVGGASGKKGTSSGTTAGKGPGKWTYKKPTTESRQALDYQEEITGRPAWYVYMIGRVEFDGFNGKELLEAKGASYKHFLKKDGTAQPWFLAGEGFTGLLDQARSQARLASALNLPLVWYVAEAEFAKFLCETFKDNRVYGIDVRFKQPTTR</sequence>
<dbReference type="KEGG" id="cfus:CYFUS_002106"/>
<feature type="region of interest" description="Disordered" evidence="1">
    <location>
        <begin position="384"/>
        <end position="409"/>
    </location>
</feature>
<evidence type="ECO:0000313" key="3">
    <source>
        <dbReference type="EMBL" id="ATB36691.1"/>
    </source>
</evidence>
<dbReference type="EMBL" id="CP022098">
    <property type="protein sequence ID" value="ATB36691.1"/>
    <property type="molecule type" value="Genomic_DNA"/>
</dbReference>
<protein>
    <recommendedName>
        <fullName evidence="2">Tox-REase-5 domain-containing protein</fullName>
    </recommendedName>
</protein>
<dbReference type="AlphaFoldDB" id="A0A250IZW0"/>
<dbReference type="Proteomes" id="UP000217257">
    <property type="component" value="Chromosome"/>
</dbReference>
<name>A0A250IZW0_9BACT</name>
<accession>A0A250IZW0</accession>
<dbReference type="InterPro" id="IPR028904">
    <property type="entry name" value="Tox-REase-5_dom"/>
</dbReference>
<proteinExistence type="predicted"/>
<reference evidence="3 4" key="1">
    <citation type="submission" date="2017-06" db="EMBL/GenBank/DDBJ databases">
        <title>Sequencing and comparative analysis of myxobacterial genomes.</title>
        <authorList>
            <person name="Rupp O."/>
            <person name="Goesmann A."/>
            <person name="Sogaard-Andersen L."/>
        </authorList>
    </citation>
    <scope>NUCLEOTIDE SEQUENCE [LARGE SCALE GENOMIC DNA]</scope>
    <source>
        <strain evidence="3 4">DSM 52655</strain>
    </source>
</reference>